<dbReference type="Pfam" id="PF02541">
    <property type="entry name" value="Ppx-GppA"/>
    <property type="match status" value="1"/>
</dbReference>
<comment type="similarity">
    <text evidence="1">Belongs to the GppA/Ppx family.</text>
</comment>
<comment type="caution">
    <text evidence="3">The sequence shown here is derived from an EMBL/GenBank/DDBJ whole genome shotgun (WGS) entry which is preliminary data.</text>
</comment>
<organism evidence="3 4">
    <name type="scientific">Robertmurraya siralis</name>
    <dbReference type="NCBI Taxonomy" id="77777"/>
    <lineage>
        <taxon>Bacteria</taxon>
        <taxon>Bacillati</taxon>
        <taxon>Bacillota</taxon>
        <taxon>Bacilli</taxon>
        <taxon>Bacillales</taxon>
        <taxon>Bacillaceae</taxon>
        <taxon>Robertmurraya</taxon>
    </lineage>
</organism>
<evidence type="ECO:0000259" key="2">
    <source>
        <dbReference type="Pfam" id="PF02541"/>
    </source>
</evidence>
<evidence type="ECO:0000256" key="1">
    <source>
        <dbReference type="ARBA" id="ARBA00007125"/>
    </source>
</evidence>
<gene>
    <name evidence="3" type="ORF">J27TS8_35830</name>
</gene>
<accession>A0A920BUT2</accession>
<dbReference type="SUPFAM" id="SSF53067">
    <property type="entry name" value="Actin-like ATPase domain"/>
    <property type="match status" value="2"/>
</dbReference>
<reference evidence="3" key="1">
    <citation type="submission" date="2021-03" db="EMBL/GenBank/DDBJ databases">
        <title>Antimicrobial resistance genes in bacteria isolated from Japanese honey, and their potential for conferring macrolide and lincosamide resistance in the American foulbrood pathogen Paenibacillus larvae.</title>
        <authorList>
            <person name="Okamoto M."/>
            <person name="Kumagai M."/>
            <person name="Kanamori H."/>
            <person name="Takamatsu D."/>
        </authorList>
    </citation>
    <scope>NUCLEOTIDE SEQUENCE</scope>
    <source>
        <strain evidence="3">J27TS8</strain>
    </source>
</reference>
<proteinExistence type="inferred from homology"/>
<protein>
    <recommendedName>
        <fullName evidence="2">Ppx/GppA phosphatase N-terminal domain-containing protein</fullName>
    </recommendedName>
</protein>
<dbReference type="InterPro" id="IPR050273">
    <property type="entry name" value="GppA/Ppx_hydrolase"/>
</dbReference>
<dbReference type="AlphaFoldDB" id="A0A920BUT2"/>
<dbReference type="RefSeq" id="WP_235879409.1">
    <property type="nucleotide sequence ID" value="NZ_BORC01000007.1"/>
</dbReference>
<evidence type="ECO:0000313" key="3">
    <source>
        <dbReference type="EMBL" id="GIN63590.1"/>
    </source>
</evidence>
<dbReference type="InterPro" id="IPR003695">
    <property type="entry name" value="Ppx_GppA_N"/>
</dbReference>
<dbReference type="PANTHER" id="PTHR30005:SF0">
    <property type="entry name" value="RETROGRADE REGULATION PROTEIN 2"/>
    <property type="match status" value="1"/>
</dbReference>
<evidence type="ECO:0000313" key="4">
    <source>
        <dbReference type="Proteomes" id="UP000682111"/>
    </source>
</evidence>
<dbReference type="Proteomes" id="UP000682111">
    <property type="component" value="Unassembled WGS sequence"/>
</dbReference>
<name>A0A920BUT2_9BACI</name>
<dbReference type="Gene3D" id="3.30.420.150">
    <property type="entry name" value="Exopolyphosphatase. Domain 2"/>
    <property type="match status" value="1"/>
</dbReference>
<dbReference type="Gene3D" id="3.30.420.40">
    <property type="match status" value="1"/>
</dbReference>
<dbReference type="EMBL" id="BORC01000007">
    <property type="protein sequence ID" value="GIN63590.1"/>
    <property type="molecule type" value="Genomic_DNA"/>
</dbReference>
<dbReference type="InterPro" id="IPR043129">
    <property type="entry name" value="ATPase_NBD"/>
</dbReference>
<keyword evidence="4" id="KW-1185">Reference proteome</keyword>
<dbReference type="CDD" id="cd24052">
    <property type="entry name" value="ASKHA_NBD_HpPPX-GppA-like"/>
    <property type="match status" value="1"/>
</dbReference>
<dbReference type="PANTHER" id="PTHR30005">
    <property type="entry name" value="EXOPOLYPHOSPHATASE"/>
    <property type="match status" value="1"/>
</dbReference>
<sequence>MKNKVVALIDMGSNSIRLAIYQIDCVGHYKEIQKEKVAARLINYMENGKLSKEGIELVITTLKDFQRTMNSLEIDELIAFATAAIRQSSNQEEILTEIKKQTDISIKLLSEYQEAYYGYLGVIDSIELKDGITIDIGGGSTEITLFHKRNLVEFFSFPFGAVSLNSKFAFGEQVTTKQLGELRTFLLSQFQNLPWLANVNYPIIGIGGTARNLGRIYQKAQHTNEHSLTFDDINKILLELSSLSVEERSKIKGLSKKRKDIIIPGIITFLTLMEVVQTRHFIFSEKSIRDGILKEKLSVSGEQHNII</sequence>
<feature type="domain" description="Ppx/GppA phosphatase N-terminal" evidence="2">
    <location>
        <begin position="27"/>
        <end position="297"/>
    </location>
</feature>
<dbReference type="GO" id="GO:0006357">
    <property type="term" value="P:regulation of transcription by RNA polymerase II"/>
    <property type="evidence" value="ECO:0007669"/>
    <property type="project" value="TreeGrafter"/>
</dbReference>